<dbReference type="EMBL" id="AAFI02000164">
    <property type="protein sequence ID" value="EAL62130.1"/>
    <property type="molecule type" value="Genomic_DNA"/>
</dbReference>
<reference evidence="1 2" key="1">
    <citation type="journal article" date="2005" name="Nature">
        <title>The genome of the social amoeba Dictyostelium discoideum.</title>
        <authorList>
            <consortium name="The Dictyostelium discoideum Sequencing Consortium"/>
            <person name="Eichinger L."/>
            <person name="Pachebat J.A."/>
            <person name="Glockner G."/>
            <person name="Rajandream M.A."/>
            <person name="Sucgang R."/>
            <person name="Berriman M."/>
            <person name="Song J."/>
            <person name="Olsen R."/>
            <person name="Szafranski K."/>
            <person name="Xu Q."/>
            <person name="Tunggal B."/>
            <person name="Kummerfeld S."/>
            <person name="Madera M."/>
            <person name="Konfortov B.A."/>
            <person name="Rivero F."/>
            <person name="Bankier A.T."/>
            <person name="Lehmann R."/>
            <person name="Hamlin N."/>
            <person name="Davies R."/>
            <person name="Gaudet P."/>
            <person name="Fey P."/>
            <person name="Pilcher K."/>
            <person name="Chen G."/>
            <person name="Saunders D."/>
            <person name="Sodergren E."/>
            <person name="Davis P."/>
            <person name="Kerhornou A."/>
            <person name="Nie X."/>
            <person name="Hall N."/>
            <person name="Anjard C."/>
            <person name="Hemphill L."/>
            <person name="Bason N."/>
            <person name="Farbrother P."/>
            <person name="Desany B."/>
            <person name="Just E."/>
            <person name="Morio T."/>
            <person name="Rost R."/>
            <person name="Churcher C."/>
            <person name="Cooper J."/>
            <person name="Haydock S."/>
            <person name="van Driessche N."/>
            <person name="Cronin A."/>
            <person name="Goodhead I."/>
            <person name="Muzny D."/>
            <person name="Mourier T."/>
            <person name="Pain A."/>
            <person name="Lu M."/>
            <person name="Harper D."/>
            <person name="Lindsay R."/>
            <person name="Hauser H."/>
            <person name="James K."/>
            <person name="Quiles M."/>
            <person name="Madan Babu M."/>
            <person name="Saito T."/>
            <person name="Buchrieser C."/>
            <person name="Wardroper A."/>
            <person name="Felder M."/>
            <person name="Thangavelu M."/>
            <person name="Johnson D."/>
            <person name="Knights A."/>
            <person name="Loulseged H."/>
            <person name="Mungall K."/>
            <person name="Oliver K."/>
            <person name="Price C."/>
            <person name="Quail M.A."/>
            <person name="Urushihara H."/>
            <person name="Hernandez J."/>
            <person name="Rabbinowitsch E."/>
            <person name="Steffen D."/>
            <person name="Sanders M."/>
            <person name="Ma J."/>
            <person name="Kohara Y."/>
            <person name="Sharp S."/>
            <person name="Simmonds M."/>
            <person name="Spiegler S."/>
            <person name="Tivey A."/>
            <person name="Sugano S."/>
            <person name="White B."/>
            <person name="Walker D."/>
            <person name="Woodward J."/>
            <person name="Winckler T."/>
            <person name="Tanaka Y."/>
            <person name="Shaulsky G."/>
            <person name="Schleicher M."/>
            <person name="Weinstock G."/>
            <person name="Rosenthal A."/>
            <person name="Cox E.C."/>
            <person name="Chisholm R.L."/>
            <person name="Gibbs R."/>
            <person name="Loomis W.F."/>
            <person name="Platzer M."/>
            <person name="Kay R.R."/>
            <person name="Williams J."/>
            <person name="Dear P.H."/>
            <person name="Noegel A.A."/>
            <person name="Barrell B."/>
            <person name="Kuspa A."/>
        </authorList>
    </citation>
    <scope>NUCLEOTIDE SEQUENCE [LARGE SCALE GENOMIC DNA]</scope>
    <source>
        <strain evidence="1 2">AX4</strain>
    </source>
</reference>
<dbReference type="PaxDb" id="44689-DDB0188941"/>
<comment type="caution">
    <text evidence="1">The sequence shown here is derived from an EMBL/GenBank/DDBJ whole genome shotgun (WGS) entry which is preliminary data.</text>
</comment>
<sequence length="237" mass="28440">MSKSSKYVSNLIKHFKNESDSKKAIAMKKYMRDQFPFLGLQSPDRKELMKSFIEKNGRDYTDDDLLTIYNQPEREFKYVAIELAAWQQTCKKIKLPESRIELYEKFAQTEPFWDTIDIISSKLIGGHFKEYPDQIKEYTDKWIESDSFWDRRICLLFQLTFKKDQINIDLLFNFINKLLVNDNFNKEFFIRKAIGWSLRQLSKTHHNKVFEFIELNRNNLSILSIREGSKYLKKTLI</sequence>
<dbReference type="Gene3D" id="1.25.40.290">
    <property type="entry name" value="ARM repeat domains"/>
    <property type="match status" value="1"/>
</dbReference>
<evidence type="ECO:0000313" key="2">
    <source>
        <dbReference type="Proteomes" id="UP000002195"/>
    </source>
</evidence>
<dbReference type="Proteomes" id="UP000002195">
    <property type="component" value="Unassembled WGS sequence"/>
</dbReference>
<gene>
    <name evidence="1" type="ORF">DDB_G0290539</name>
</gene>
<dbReference type="InterPro" id="IPR016024">
    <property type="entry name" value="ARM-type_fold"/>
</dbReference>
<proteinExistence type="predicted"/>
<protein>
    <recommendedName>
        <fullName evidence="3">DNA alkylation repair protein</fullName>
    </recommendedName>
</protein>
<dbReference type="AlphaFoldDB" id="Q54FY0"/>
<evidence type="ECO:0008006" key="3">
    <source>
        <dbReference type="Google" id="ProtNLM"/>
    </source>
</evidence>
<dbReference type="dictyBase" id="DDB_G0290539"/>
<dbReference type="CDD" id="cd07064">
    <property type="entry name" value="AlkD_like_1"/>
    <property type="match status" value="1"/>
</dbReference>
<dbReference type="InParanoid" id="Q54FY0"/>
<dbReference type="InterPro" id="IPR014825">
    <property type="entry name" value="DNA_alkylation"/>
</dbReference>
<dbReference type="SMR" id="Q54FY0"/>
<dbReference type="KEGG" id="ddi:DDB_G0290539"/>
<organism evidence="1 2">
    <name type="scientific">Dictyostelium discoideum</name>
    <name type="common">Social amoeba</name>
    <dbReference type="NCBI Taxonomy" id="44689"/>
    <lineage>
        <taxon>Eukaryota</taxon>
        <taxon>Amoebozoa</taxon>
        <taxon>Evosea</taxon>
        <taxon>Eumycetozoa</taxon>
        <taxon>Dictyostelia</taxon>
        <taxon>Dictyosteliales</taxon>
        <taxon>Dictyosteliaceae</taxon>
        <taxon>Dictyostelium</taxon>
    </lineage>
</organism>
<dbReference type="Gene3D" id="1.20.1660.10">
    <property type="entry name" value="Hypothetical protein (EF3068)"/>
    <property type="match status" value="1"/>
</dbReference>
<evidence type="ECO:0000313" key="1">
    <source>
        <dbReference type="EMBL" id="EAL62130.1"/>
    </source>
</evidence>
<dbReference type="HOGENOM" id="CLU_079880_1_0_1"/>
<dbReference type="PhylomeDB" id="Q54FY0"/>
<dbReference type="RefSeq" id="XP_635637.1">
    <property type="nucleotide sequence ID" value="XM_630545.1"/>
</dbReference>
<name>Q54FY0_DICDI</name>
<accession>Q54FY0</accession>
<dbReference type="PANTHER" id="PTHR34070:SF1">
    <property type="entry name" value="DNA ALKYLATION REPAIR PROTEIN"/>
    <property type="match status" value="1"/>
</dbReference>
<dbReference type="SUPFAM" id="SSF48371">
    <property type="entry name" value="ARM repeat"/>
    <property type="match status" value="1"/>
</dbReference>
<dbReference type="eggNOG" id="ENOG502RZNW">
    <property type="taxonomic scope" value="Eukaryota"/>
</dbReference>
<dbReference type="OMA" id="YFVCDYL"/>
<dbReference type="GeneID" id="8627709"/>
<dbReference type="PANTHER" id="PTHR34070">
    <property type="entry name" value="ARMADILLO-TYPE FOLD"/>
    <property type="match status" value="1"/>
</dbReference>
<dbReference type="VEuPathDB" id="AmoebaDB:DDB_G0290539"/>
<dbReference type="Pfam" id="PF08713">
    <property type="entry name" value="DNA_alkylation"/>
    <property type="match status" value="1"/>
</dbReference>
<keyword evidence="2" id="KW-1185">Reference proteome</keyword>